<evidence type="ECO:0000256" key="3">
    <source>
        <dbReference type="ARBA" id="ARBA00022692"/>
    </source>
</evidence>
<feature type="compositionally biased region" description="Low complexity" evidence="7">
    <location>
        <begin position="85"/>
        <end position="97"/>
    </location>
</feature>
<reference evidence="10" key="1">
    <citation type="submission" date="2025-08" db="UniProtKB">
        <authorList>
            <consortium name="Ensembl"/>
        </authorList>
    </citation>
    <scope>IDENTIFICATION</scope>
</reference>
<feature type="transmembrane region" description="Helical" evidence="8">
    <location>
        <begin position="41"/>
        <end position="60"/>
    </location>
</feature>
<dbReference type="Pfam" id="PF01545">
    <property type="entry name" value="Cation_efflux"/>
    <property type="match status" value="1"/>
</dbReference>
<evidence type="ECO:0000256" key="4">
    <source>
        <dbReference type="ARBA" id="ARBA00022833"/>
    </source>
</evidence>
<comment type="subcellular location">
    <subcellularLocation>
        <location evidence="1">Membrane</location>
        <topology evidence="1">Multi-pass membrane protein</topology>
    </subcellularLocation>
</comment>
<keyword evidence="11" id="KW-1185">Reference proteome</keyword>
<dbReference type="InterPro" id="IPR027469">
    <property type="entry name" value="Cation_efflux_TMD_sf"/>
</dbReference>
<dbReference type="InterPro" id="IPR058533">
    <property type="entry name" value="Cation_efflux_TM"/>
</dbReference>
<dbReference type="PANTHER" id="PTHR45820:SF1">
    <property type="entry name" value="PROTON-COUPLED ZINC ANTIPORTER SLC30A1"/>
    <property type="match status" value="1"/>
</dbReference>
<evidence type="ECO:0000256" key="2">
    <source>
        <dbReference type="ARBA" id="ARBA00008873"/>
    </source>
</evidence>
<dbReference type="GO" id="GO:0005385">
    <property type="term" value="F:zinc ion transmembrane transporter activity"/>
    <property type="evidence" value="ECO:0007669"/>
    <property type="project" value="TreeGrafter"/>
</dbReference>
<dbReference type="GO" id="GO:0006882">
    <property type="term" value="P:intracellular zinc ion homeostasis"/>
    <property type="evidence" value="ECO:0007669"/>
    <property type="project" value="TreeGrafter"/>
</dbReference>
<dbReference type="STRING" id="109280.ENSHCOP00000019895"/>
<dbReference type="PANTHER" id="PTHR45820">
    <property type="entry name" value="FI23527P1"/>
    <property type="match status" value="1"/>
</dbReference>
<dbReference type="Gene3D" id="1.20.1510.10">
    <property type="entry name" value="Cation efflux protein transmembrane domain"/>
    <property type="match status" value="1"/>
</dbReference>
<evidence type="ECO:0000259" key="9">
    <source>
        <dbReference type="Pfam" id="PF01545"/>
    </source>
</evidence>
<dbReference type="GO" id="GO:0010312">
    <property type="term" value="P:detoxification of zinc ion"/>
    <property type="evidence" value="ECO:0007669"/>
    <property type="project" value="TreeGrafter"/>
</dbReference>
<name>A0A3Q3DT70_HIPCM</name>
<evidence type="ECO:0000313" key="11">
    <source>
        <dbReference type="Proteomes" id="UP000264820"/>
    </source>
</evidence>
<organism evidence="10 11">
    <name type="scientific">Hippocampus comes</name>
    <name type="common">Tiger tail seahorse</name>
    <dbReference type="NCBI Taxonomy" id="109280"/>
    <lineage>
        <taxon>Eukaryota</taxon>
        <taxon>Metazoa</taxon>
        <taxon>Chordata</taxon>
        <taxon>Craniata</taxon>
        <taxon>Vertebrata</taxon>
        <taxon>Euteleostomi</taxon>
        <taxon>Actinopterygii</taxon>
        <taxon>Neopterygii</taxon>
        <taxon>Teleostei</taxon>
        <taxon>Neoteleostei</taxon>
        <taxon>Acanthomorphata</taxon>
        <taxon>Syngnathiaria</taxon>
        <taxon>Syngnathiformes</taxon>
        <taxon>Syngnathoidei</taxon>
        <taxon>Syngnathidae</taxon>
        <taxon>Hippocampus</taxon>
    </lineage>
</organism>
<accession>A0A3Q3DT70</accession>
<evidence type="ECO:0000256" key="6">
    <source>
        <dbReference type="ARBA" id="ARBA00023136"/>
    </source>
</evidence>
<feature type="region of interest" description="Disordered" evidence="7">
    <location>
        <begin position="85"/>
        <end position="142"/>
    </location>
</feature>
<dbReference type="GO" id="GO:0019855">
    <property type="term" value="F:calcium channel inhibitor activity"/>
    <property type="evidence" value="ECO:0007669"/>
    <property type="project" value="TreeGrafter"/>
</dbReference>
<evidence type="ECO:0000313" key="10">
    <source>
        <dbReference type="Ensembl" id="ENSHCOP00000019895.1"/>
    </source>
</evidence>
<feature type="domain" description="Cation efflux protein transmembrane" evidence="9">
    <location>
        <begin position="12"/>
        <end position="84"/>
    </location>
</feature>
<evidence type="ECO:0000256" key="7">
    <source>
        <dbReference type="SAM" id="MobiDB-lite"/>
    </source>
</evidence>
<dbReference type="GO" id="GO:0016020">
    <property type="term" value="C:membrane"/>
    <property type="evidence" value="ECO:0007669"/>
    <property type="project" value="UniProtKB-SubCell"/>
</dbReference>
<keyword evidence="5 8" id="KW-1133">Transmembrane helix</keyword>
<dbReference type="Ensembl" id="ENSHCOT00000007570.1">
    <property type="protein sequence ID" value="ENSHCOP00000019895.1"/>
    <property type="gene ID" value="ENSHCOG00000005522.1"/>
</dbReference>
<keyword evidence="4" id="KW-0862">Zinc</keyword>
<dbReference type="AlphaFoldDB" id="A0A3Q3DT70"/>
<sequence length="142" mass="14833">MACAPNRVRLLCMLSLTFAFFIVEVVVSRITASLSMLSDSFHMLSDVIALIVALVAVRFAEKTQATDKNTFGWIRAEVMGALVNPSASRTSSTTRASTPPPSSPSLSPSVPSPRTPCASSPAGLSAPPSCAAAPATRRQPVT</sequence>
<keyword evidence="6 8" id="KW-0472">Membrane</keyword>
<dbReference type="GeneTree" id="ENSGT00940000156484"/>
<evidence type="ECO:0000256" key="1">
    <source>
        <dbReference type="ARBA" id="ARBA00004141"/>
    </source>
</evidence>
<dbReference type="SUPFAM" id="SSF161111">
    <property type="entry name" value="Cation efflux protein transmembrane domain-like"/>
    <property type="match status" value="1"/>
</dbReference>
<dbReference type="GO" id="GO:0005783">
    <property type="term" value="C:endoplasmic reticulum"/>
    <property type="evidence" value="ECO:0007669"/>
    <property type="project" value="TreeGrafter"/>
</dbReference>
<evidence type="ECO:0000256" key="8">
    <source>
        <dbReference type="SAM" id="Phobius"/>
    </source>
</evidence>
<evidence type="ECO:0000256" key="5">
    <source>
        <dbReference type="ARBA" id="ARBA00022989"/>
    </source>
</evidence>
<keyword evidence="3 8" id="KW-0812">Transmembrane</keyword>
<feature type="compositionally biased region" description="Low complexity" evidence="7">
    <location>
        <begin position="115"/>
        <end position="135"/>
    </location>
</feature>
<dbReference type="GO" id="GO:0005794">
    <property type="term" value="C:Golgi apparatus"/>
    <property type="evidence" value="ECO:0007669"/>
    <property type="project" value="TreeGrafter"/>
</dbReference>
<reference evidence="10" key="2">
    <citation type="submission" date="2025-09" db="UniProtKB">
        <authorList>
            <consortium name="Ensembl"/>
        </authorList>
    </citation>
    <scope>IDENTIFICATION</scope>
</reference>
<comment type="similarity">
    <text evidence="2">Belongs to the cation diffusion facilitator (CDF) transporter (TC 2.A.4) family. SLC30A subfamily.</text>
</comment>
<proteinExistence type="inferred from homology"/>
<dbReference type="Proteomes" id="UP000264820">
    <property type="component" value="Unplaced"/>
</dbReference>
<protein>
    <recommendedName>
        <fullName evidence="9">Cation efflux protein transmembrane domain-containing protein</fullName>
    </recommendedName>
</protein>